<keyword evidence="7" id="KW-1185">Reference proteome</keyword>
<evidence type="ECO:0000313" key="6">
    <source>
        <dbReference type="EMBL" id="SHJ06820.1"/>
    </source>
</evidence>
<comment type="caution">
    <text evidence="6">The sequence shown here is derived from an EMBL/GenBank/DDBJ whole genome shotgun (WGS) entry which is preliminary data.</text>
</comment>
<dbReference type="EMBL" id="FQZC01000002">
    <property type="protein sequence ID" value="SHJ06820.1"/>
    <property type="molecule type" value="Genomic_DNA"/>
</dbReference>
<dbReference type="Pfam" id="PF00196">
    <property type="entry name" value="GerE"/>
    <property type="match status" value="1"/>
</dbReference>
<dbReference type="PROSITE" id="PS50043">
    <property type="entry name" value="HTH_LUXR_2"/>
    <property type="match status" value="1"/>
</dbReference>
<name>A0ABY1IEP0_9HYPH</name>
<dbReference type="Proteomes" id="UP000184290">
    <property type="component" value="Unassembled WGS sequence"/>
</dbReference>
<dbReference type="InterPro" id="IPR051015">
    <property type="entry name" value="EvgA-like"/>
</dbReference>
<dbReference type="InterPro" id="IPR058245">
    <property type="entry name" value="NreC/VraR/RcsB-like_REC"/>
</dbReference>
<evidence type="ECO:0000256" key="2">
    <source>
        <dbReference type="ARBA" id="ARBA00023125"/>
    </source>
</evidence>
<dbReference type="InterPro" id="IPR011006">
    <property type="entry name" value="CheY-like_superfamily"/>
</dbReference>
<dbReference type="SMART" id="SM00448">
    <property type="entry name" value="REC"/>
    <property type="match status" value="1"/>
</dbReference>
<dbReference type="InterPro" id="IPR000792">
    <property type="entry name" value="Tscrpt_reg_LuxR_C"/>
</dbReference>
<dbReference type="Gene3D" id="1.10.10.10">
    <property type="entry name" value="Winged helix-like DNA-binding domain superfamily/Winged helix DNA-binding domain"/>
    <property type="match status" value="1"/>
</dbReference>
<dbReference type="Pfam" id="PF00072">
    <property type="entry name" value="Response_reg"/>
    <property type="match status" value="1"/>
</dbReference>
<sequence length="212" mass="22795">MGEFEDSERIVIADDHPLFRDGLRRLMQRSFPLARIAECGSFDEALACARDGQPPGMMMLDLRFPGFDAETCLPALRAEFKGMAIVVVSMVEDQTEIQAVMRNGADGFICKSVPPTALVEAVEAILAGEPVIVTEAPSGEPTDEAPGVCLDALTPRQREVLALLAQGKTNKEIAWDLAISPFTARVHVSALLRALDVSSRSAAAFRAAELGL</sequence>
<feature type="domain" description="Response regulatory" evidence="5">
    <location>
        <begin position="9"/>
        <end position="126"/>
    </location>
</feature>
<dbReference type="SUPFAM" id="SSF52172">
    <property type="entry name" value="CheY-like"/>
    <property type="match status" value="1"/>
</dbReference>
<dbReference type="Gene3D" id="3.40.50.2300">
    <property type="match status" value="1"/>
</dbReference>
<reference evidence="6 7" key="1">
    <citation type="submission" date="2016-11" db="EMBL/GenBank/DDBJ databases">
        <authorList>
            <person name="Varghese N."/>
            <person name="Submissions S."/>
        </authorList>
    </citation>
    <scope>NUCLEOTIDE SEQUENCE [LARGE SCALE GENOMIC DNA]</scope>
    <source>
        <strain evidence="6 7">DSM 21988</strain>
    </source>
</reference>
<dbReference type="RefSeq" id="WP_060604946.1">
    <property type="nucleotide sequence ID" value="NZ_FQZC01000002.1"/>
</dbReference>
<feature type="modified residue" description="4-aspartylphosphate" evidence="3">
    <location>
        <position position="61"/>
    </location>
</feature>
<keyword evidence="1 3" id="KW-0597">Phosphoprotein</keyword>
<organism evidence="6 7">
    <name type="scientific">Aureimonas altamirensis DSM 21988</name>
    <dbReference type="NCBI Taxonomy" id="1121026"/>
    <lineage>
        <taxon>Bacteria</taxon>
        <taxon>Pseudomonadati</taxon>
        <taxon>Pseudomonadota</taxon>
        <taxon>Alphaproteobacteria</taxon>
        <taxon>Hyphomicrobiales</taxon>
        <taxon>Aurantimonadaceae</taxon>
        <taxon>Aureimonas</taxon>
    </lineage>
</organism>
<evidence type="ECO:0000259" key="4">
    <source>
        <dbReference type="PROSITE" id="PS50043"/>
    </source>
</evidence>
<dbReference type="SMART" id="SM00421">
    <property type="entry name" value="HTH_LUXR"/>
    <property type="match status" value="1"/>
</dbReference>
<dbReference type="CDD" id="cd06170">
    <property type="entry name" value="LuxR_C_like"/>
    <property type="match status" value="1"/>
</dbReference>
<feature type="domain" description="HTH luxR-type" evidence="4">
    <location>
        <begin position="146"/>
        <end position="211"/>
    </location>
</feature>
<dbReference type="PRINTS" id="PR00038">
    <property type="entry name" value="HTHLUXR"/>
</dbReference>
<dbReference type="PROSITE" id="PS50110">
    <property type="entry name" value="RESPONSE_REGULATORY"/>
    <property type="match status" value="1"/>
</dbReference>
<evidence type="ECO:0000256" key="1">
    <source>
        <dbReference type="ARBA" id="ARBA00022553"/>
    </source>
</evidence>
<dbReference type="InterPro" id="IPR016032">
    <property type="entry name" value="Sig_transdc_resp-reg_C-effctor"/>
</dbReference>
<dbReference type="PANTHER" id="PTHR45566:SF2">
    <property type="entry name" value="NARL SUBFAMILY"/>
    <property type="match status" value="1"/>
</dbReference>
<evidence type="ECO:0000313" key="7">
    <source>
        <dbReference type="Proteomes" id="UP000184290"/>
    </source>
</evidence>
<dbReference type="PANTHER" id="PTHR45566">
    <property type="entry name" value="HTH-TYPE TRANSCRIPTIONAL REGULATOR YHJB-RELATED"/>
    <property type="match status" value="1"/>
</dbReference>
<dbReference type="CDD" id="cd17535">
    <property type="entry name" value="REC_NarL-like"/>
    <property type="match status" value="1"/>
</dbReference>
<dbReference type="InterPro" id="IPR036388">
    <property type="entry name" value="WH-like_DNA-bd_sf"/>
</dbReference>
<accession>A0ABY1IEP0</accession>
<protein>
    <submittedName>
        <fullName evidence="6">Two component transcriptional regulator, LuxR family</fullName>
    </submittedName>
</protein>
<dbReference type="SUPFAM" id="SSF46894">
    <property type="entry name" value="C-terminal effector domain of the bipartite response regulators"/>
    <property type="match status" value="1"/>
</dbReference>
<gene>
    <name evidence="6" type="ORF">SAMN02745911_1573</name>
</gene>
<dbReference type="InterPro" id="IPR001789">
    <property type="entry name" value="Sig_transdc_resp-reg_receiver"/>
</dbReference>
<proteinExistence type="predicted"/>
<keyword evidence="2" id="KW-0238">DNA-binding</keyword>
<evidence type="ECO:0000259" key="5">
    <source>
        <dbReference type="PROSITE" id="PS50110"/>
    </source>
</evidence>
<evidence type="ECO:0000256" key="3">
    <source>
        <dbReference type="PROSITE-ProRule" id="PRU00169"/>
    </source>
</evidence>